<dbReference type="GO" id="GO:0044732">
    <property type="term" value="C:mitotic spindle pole body"/>
    <property type="evidence" value="ECO:0007669"/>
    <property type="project" value="TreeGrafter"/>
</dbReference>
<organism evidence="2 3">
    <name type="scientific">Lepidopterella palustris CBS 459.81</name>
    <dbReference type="NCBI Taxonomy" id="1314670"/>
    <lineage>
        <taxon>Eukaryota</taxon>
        <taxon>Fungi</taxon>
        <taxon>Dikarya</taxon>
        <taxon>Ascomycota</taxon>
        <taxon>Pezizomycotina</taxon>
        <taxon>Dothideomycetes</taxon>
        <taxon>Pleosporomycetidae</taxon>
        <taxon>Mytilinidiales</taxon>
        <taxon>Argynnaceae</taxon>
        <taxon>Lepidopterella</taxon>
    </lineage>
</organism>
<feature type="region of interest" description="Disordered" evidence="1">
    <location>
        <begin position="744"/>
        <end position="769"/>
    </location>
</feature>
<dbReference type="OrthoDB" id="19159at2759"/>
<feature type="compositionally biased region" description="Polar residues" evidence="1">
    <location>
        <begin position="319"/>
        <end position="343"/>
    </location>
</feature>
<feature type="compositionally biased region" description="Basic and acidic residues" evidence="1">
    <location>
        <begin position="260"/>
        <end position="273"/>
    </location>
</feature>
<feature type="compositionally biased region" description="Low complexity" evidence="1">
    <location>
        <begin position="522"/>
        <end position="531"/>
    </location>
</feature>
<dbReference type="Proteomes" id="UP000250266">
    <property type="component" value="Unassembled WGS sequence"/>
</dbReference>
<evidence type="ECO:0000313" key="3">
    <source>
        <dbReference type="Proteomes" id="UP000250266"/>
    </source>
</evidence>
<protein>
    <recommendedName>
        <fullName evidence="4">Cytokinesis regulator</fullName>
    </recommendedName>
</protein>
<feature type="region of interest" description="Disordered" evidence="1">
    <location>
        <begin position="222"/>
        <end position="275"/>
    </location>
</feature>
<feature type="compositionally biased region" description="Polar residues" evidence="1">
    <location>
        <begin position="690"/>
        <end position="703"/>
    </location>
</feature>
<gene>
    <name evidence="2" type="ORF">K432DRAFT_328401</name>
</gene>
<name>A0A8E2EB41_9PEZI</name>
<feature type="compositionally biased region" description="Low complexity" evidence="1">
    <location>
        <begin position="176"/>
        <end position="188"/>
    </location>
</feature>
<evidence type="ECO:0008006" key="4">
    <source>
        <dbReference type="Google" id="ProtNLM"/>
    </source>
</evidence>
<accession>A0A8E2EB41</accession>
<feature type="compositionally biased region" description="Polar residues" evidence="1">
    <location>
        <begin position="353"/>
        <end position="371"/>
    </location>
</feature>
<dbReference type="PANTHER" id="PTHR35140:SF1">
    <property type="entry name" value="MITOTIC CHECK POINT PROTEIN BFA1"/>
    <property type="match status" value="1"/>
</dbReference>
<feature type="region of interest" description="Disordered" evidence="1">
    <location>
        <begin position="303"/>
        <end position="375"/>
    </location>
</feature>
<sequence length="864" mass="93657">MAFPNSKGSFAQRAAAIASNIESWDDDGDFQGDLFMTSVSTAHTSMSARVSVRSESNVGDDDWQVLLTSNDDLSRFNAISSAKQAGIPIPSNVPSSALLGGSIKRLGKKKSQRKIVADDDWGDDIELPATASDGLRLKTPQLPRTPAEDQDDFDDWGEGSLGIRWAGTRRDQRNRSSSVSAMSPSMGSCMTLESEDDDLNGLVLPNEPLDFNARLNKLKEAELKTPDISPLPAHQRREPPPTSAPTSLPPSLPSTPPTAEEPKPDSKPKTLKDDNDDFFADLDIGSGDIINNKVNLNRNVQVRKQRSQPLPPPAARPATTITFTDKPSTSRIPRLLPSSTSRSKLPPVYESGALSSSSHNRPVPTTTNAQLLRSKRSAPILRNNYSSGPKPPVPFLPAGIATSQSHHVAAKPSQGHPRRDSDPNRPQSPAMRSYSRMSATNPPDTPSRAAIRKDMAPAALAREAAAKHILAKPIRRRQFGDGSELEVFDDLPTSATKEKKFEKVPITRGPSKVLRHQQSNSRLPLPDRMTTPLPPPTPRSPTKADSTPRFARDTAASRIAREQRLASTRSRAEGPIVPVQTNWKAQVAARSPHSSPTAQRGRKGTGQKPMLIKAMSAPMAKNEKGMTYNPVLHRWEGNEAALAPFSHPNVSTTTLALTTASTPTFAPPNQHPHHQHDRSHSISHTALSAFQAQHSHPQTQSRQIAPGPPSPPRPALISNISAARGVQVERGMVFDPRKMCWLKLGPSARSGDPRSPSADMDDEEDPFAGLEDLKDDESKVGVGAGGAASVASAGFGEEGKATDPTFVGEEFDLGPSFIRRQREEETVWRRKVESWVGGIRDGGDGWRWAVRDLAALAAAENLRR</sequence>
<evidence type="ECO:0000256" key="1">
    <source>
        <dbReference type="SAM" id="MobiDB-lite"/>
    </source>
</evidence>
<dbReference type="InterPro" id="IPR034586">
    <property type="entry name" value="Bfa1/Byr4"/>
</dbReference>
<feature type="region of interest" description="Disordered" evidence="1">
    <location>
        <begin position="585"/>
        <end position="608"/>
    </location>
</feature>
<dbReference type="GO" id="GO:0031578">
    <property type="term" value="P:mitotic spindle orientation checkpoint signaling"/>
    <property type="evidence" value="ECO:0007669"/>
    <property type="project" value="TreeGrafter"/>
</dbReference>
<feature type="compositionally biased region" description="Acidic residues" evidence="1">
    <location>
        <begin position="148"/>
        <end position="157"/>
    </location>
</feature>
<feature type="compositionally biased region" description="Pro residues" evidence="1">
    <location>
        <begin position="240"/>
        <end position="256"/>
    </location>
</feature>
<feature type="region of interest" description="Disordered" evidence="1">
    <location>
        <begin position="132"/>
        <end position="193"/>
    </location>
</feature>
<dbReference type="PANTHER" id="PTHR35140">
    <property type="entry name" value="MITOTIC CHECK POINT PROTEIN BFA1"/>
    <property type="match status" value="1"/>
</dbReference>
<dbReference type="AlphaFoldDB" id="A0A8E2EB41"/>
<dbReference type="GO" id="GO:1990334">
    <property type="term" value="C:Bfa1-Bub2 complex"/>
    <property type="evidence" value="ECO:0007669"/>
    <property type="project" value="InterPro"/>
</dbReference>
<reference evidence="2 3" key="1">
    <citation type="journal article" date="2016" name="Nat. Commun.">
        <title>Ectomycorrhizal ecology is imprinted in the genome of the dominant symbiotic fungus Cenococcum geophilum.</title>
        <authorList>
            <consortium name="DOE Joint Genome Institute"/>
            <person name="Peter M."/>
            <person name="Kohler A."/>
            <person name="Ohm R.A."/>
            <person name="Kuo A."/>
            <person name="Krutzmann J."/>
            <person name="Morin E."/>
            <person name="Arend M."/>
            <person name="Barry K.W."/>
            <person name="Binder M."/>
            <person name="Choi C."/>
            <person name="Clum A."/>
            <person name="Copeland A."/>
            <person name="Grisel N."/>
            <person name="Haridas S."/>
            <person name="Kipfer T."/>
            <person name="LaButti K."/>
            <person name="Lindquist E."/>
            <person name="Lipzen A."/>
            <person name="Maire R."/>
            <person name="Meier B."/>
            <person name="Mihaltcheva S."/>
            <person name="Molinier V."/>
            <person name="Murat C."/>
            <person name="Poggeler S."/>
            <person name="Quandt C.A."/>
            <person name="Sperisen C."/>
            <person name="Tritt A."/>
            <person name="Tisserant E."/>
            <person name="Crous P.W."/>
            <person name="Henrissat B."/>
            <person name="Nehls U."/>
            <person name="Egli S."/>
            <person name="Spatafora J.W."/>
            <person name="Grigoriev I.V."/>
            <person name="Martin F.M."/>
        </authorList>
    </citation>
    <scope>NUCLEOTIDE SEQUENCE [LARGE SCALE GENOMIC DNA]</scope>
    <source>
        <strain evidence="2 3">CBS 459.81</strain>
    </source>
</reference>
<dbReference type="GO" id="GO:0005096">
    <property type="term" value="F:GTPase activator activity"/>
    <property type="evidence" value="ECO:0007669"/>
    <property type="project" value="InterPro"/>
</dbReference>
<feature type="region of interest" description="Disordered" evidence="1">
    <location>
        <begin position="690"/>
        <end position="717"/>
    </location>
</feature>
<feature type="region of interest" description="Disordered" evidence="1">
    <location>
        <begin position="404"/>
        <end position="449"/>
    </location>
</feature>
<evidence type="ECO:0000313" key="2">
    <source>
        <dbReference type="EMBL" id="OCK80353.1"/>
    </source>
</evidence>
<dbReference type="EMBL" id="KV744963">
    <property type="protein sequence ID" value="OCK80353.1"/>
    <property type="molecule type" value="Genomic_DNA"/>
</dbReference>
<feature type="region of interest" description="Disordered" evidence="1">
    <location>
        <begin position="499"/>
        <end position="570"/>
    </location>
</feature>
<keyword evidence="3" id="KW-1185">Reference proteome</keyword>
<proteinExistence type="predicted"/>